<reference evidence="3" key="1">
    <citation type="submission" date="2022-11" db="UniProtKB">
        <authorList>
            <consortium name="WormBaseParasite"/>
        </authorList>
    </citation>
    <scope>IDENTIFICATION</scope>
</reference>
<evidence type="ECO:0000256" key="1">
    <source>
        <dbReference type="SAM" id="MobiDB-lite"/>
    </source>
</evidence>
<organism evidence="2 3">
    <name type="scientific">Romanomermis culicivorax</name>
    <name type="common">Nematode worm</name>
    <dbReference type="NCBI Taxonomy" id="13658"/>
    <lineage>
        <taxon>Eukaryota</taxon>
        <taxon>Metazoa</taxon>
        <taxon>Ecdysozoa</taxon>
        <taxon>Nematoda</taxon>
        <taxon>Enoplea</taxon>
        <taxon>Dorylaimia</taxon>
        <taxon>Mermithida</taxon>
        <taxon>Mermithoidea</taxon>
        <taxon>Mermithidae</taxon>
        <taxon>Romanomermis</taxon>
    </lineage>
</organism>
<dbReference type="WBParaSite" id="nRc.2.0.1.t06796-RA">
    <property type="protein sequence ID" value="nRc.2.0.1.t06796-RA"/>
    <property type="gene ID" value="nRc.2.0.1.g06796"/>
</dbReference>
<feature type="compositionally biased region" description="Basic residues" evidence="1">
    <location>
        <begin position="98"/>
        <end position="108"/>
    </location>
</feature>
<sequence>MLCSELHWQDYPPALRNQITKIFMPASVTTPGVPQQTPLVQTAQIVALQPTITQLPLTVPMDVKQQQSNTSTAQLDKHGQPIQKPAWHEHSIKEKLNNKKKWSITKPC</sequence>
<name>A0A915HZW1_ROMCU</name>
<dbReference type="AlphaFoldDB" id="A0A915HZW1"/>
<keyword evidence="2" id="KW-1185">Reference proteome</keyword>
<protein>
    <submittedName>
        <fullName evidence="3">Uncharacterized protein</fullName>
    </submittedName>
</protein>
<dbReference type="Proteomes" id="UP000887565">
    <property type="component" value="Unplaced"/>
</dbReference>
<accession>A0A915HZW1</accession>
<feature type="region of interest" description="Disordered" evidence="1">
    <location>
        <begin position="67"/>
        <end position="108"/>
    </location>
</feature>
<feature type="compositionally biased region" description="Basic and acidic residues" evidence="1">
    <location>
        <begin position="86"/>
        <end position="97"/>
    </location>
</feature>
<evidence type="ECO:0000313" key="3">
    <source>
        <dbReference type="WBParaSite" id="nRc.2.0.1.t06796-RA"/>
    </source>
</evidence>
<evidence type="ECO:0000313" key="2">
    <source>
        <dbReference type="Proteomes" id="UP000887565"/>
    </source>
</evidence>
<proteinExistence type="predicted"/>